<reference evidence="1" key="1">
    <citation type="journal article" date="2020" name="Stud. Mycol.">
        <title>101 Dothideomycetes genomes: a test case for predicting lifestyles and emergence of pathogens.</title>
        <authorList>
            <person name="Haridas S."/>
            <person name="Albert R."/>
            <person name="Binder M."/>
            <person name="Bloem J."/>
            <person name="Labutti K."/>
            <person name="Salamov A."/>
            <person name="Andreopoulos B."/>
            <person name="Baker S."/>
            <person name="Barry K."/>
            <person name="Bills G."/>
            <person name="Bluhm B."/>
            <person name="Cannon C."/>
            <person name="Castanera R."/>
            <person name="Culley D."/>
            <person name="Daum C."/>
            <person name="Ezra D."/>
            <person name="Gonzalez J."/>
            <person name="Henrissat B."/>
            <person name="Kuo A."/>
            <person name="Liang C."/>
            <person name="Lipzen A."/>
            <person name="Lutzoni F."/>
            <person name="Magnuson J."/>
            <person name="Mondo S."/>
            <person name="Nolan M."/>
            <person name="Ohm R."/>
            <person name="Pangilinan J."/>
            <person name="Park H.-J."/>
            <person name="Ramirez L."/>
            <person name="Alfaro M."/>
            <person name="Sun H."/>
            <person name="Tritt A."/>
            <person name="Yoshinaga Y."/>
            <person name="Zwiers L.-H."/>
            <person name="Turgeon B."/>
            <person name="Goodwin S."/>
            <person name="Spatafora J."/>
            <person name="Crous P."/>
            <person name="Grigoriev I."/>
        </authorList>
    </citation>
    <scope>NUCLEOTIDE SEQUENCE</scope>
    <source>
        <strain evidence="1">CBS 627.86</strain>
    </source>
</reference>
<evidence type="ECO:0000313" key="1">
    <source>
        <dbReference type="EMBL" id="KAF2110718.1"/>
    </source>
</evidence>
<dbReference type="OrthoDB" id="5335493at2759"/>
<evidence type="ECO:0000313" key="2">
    <source>
        <dbReference type="Proteomes" id="UP000799770"/>
    </source>
</evidence>
<name>A0A6A5YX97_9PLEO</name>
<protein>
    <submittedName>
        <fullName evidence="1">Uncharacterized protein</fullName>
    </submittedName>
</protein>
<proteinExistence type="predicted"/>
<dbReference type="AlphaFoldDB" id="A0A6A5YX97"/>
<dbReference type="Proteomes" id="UP000799770">
    <property type="component" value="Unassembled WGS sequence"/>
</dbReference>
<accession>A0A6A5YX97</accession>
<dbReference type="EMBL" id="ML977337">
    <property type="protein sequence ID" value="KAF2110718.1"/>
    <property type="molecule type" value="Genomic_DNA"/>
</dbReference>
<keyword evidence="2" id="KW-1185">Reference proteome</keyword>
<gene>
    <name evidence="1" type="ORF">BDV96DRAFT_603786</name>
</gene>
<organism evidence="1 2">
    <name type="scientific">Lophiotrema nucula</name>
    <dbReference type="NCBI Taxonomy" id="690887"/>
    <lineage>
        <taxon>Eukaryota</taxon>
        <taxon>Fungi</taxon>
        <taxon>Dikarya</taxon>
        <taxon>Ascomycota</taxon>
        <taxon>Pezizomycotina</taxon>
        <taxon>Dothideomycetes</taxon>
        <taxon>Pleosporomycetidae</taxon>
        <taxon>Pleosporales</taxon>
        <taxon>Lophiotremataceae</taxon>
        <taxon>Lophiotrema</taxon>
    </lineage>
</organism>
<sequence length="509" mass="59822">MPRYYNRVKVLDANRKLTVELFPPPDDKWDALPGDYRYKFNPPPRQKDRVISLIIKVMNDLAKTDMYFAASSIRVWNADETQPLWPPRPGYWKTSKRQTKLYVFKESYEEFPMTVPISVKRGPGGLSIERIQVKPERKGPWMDLEAWLRSLPVQDNSIYAQTKWWKRTGKTFKFMELPEELRWIIYRHILGCYIYPDTVRTYVNSSPIKEDIVCLGKGLRHTPKDYVLFGNASLQEIFAYRSPKTTVYVQPPNYQFLQVHSRLKDEALKAAWEGTRKHFLGSGVFDDVISCPNPPPYNWLSVVQLNFTSEDYFRFFGIKVYPTMQHESNNCTAQLLKNTSIKDLEMRFRHPHIGYEADPWGAKSGDFRRDRIWNEHKKHNMGCSKIVVDWILTFAFPYIKEIPKVKLTGSIKTTINEKWTSILRREYTERGDEVKSHGFGYEAEMERIMKTPQEYLPPACTCASSCYTEEFDVSHELPPDWQGWDAGFDHGDIQTQDCPQKFVTRRVIW</sequence>